<dbReference type="PANTHER" id="PTHR28108">
    <property type="entry name" value="SWR1-COMPLEX PROTEIN 3"/>
    <property type="match status" value="1"/>
</dbReference>
<feature type="compositionally biased region" description="Polar residues" evidence="1">
    <location>
        <begin position="24"/>
        <end position="40"/>
    </location>
</feature>
<feature type="domain" description="SWR1-complex protein 3" evidence="2">
    <location>
        <begin position="77"/>
        <end position="168"/>
    </location>
</feature>
<feature type="compositionally biased region" description="Low complexity" evidence="1">
    <location>
        <begin position="309"/>
        <end position="327"/>
    </location>
</feature>
<dbReference type="PANTHER" id="PTHR28108:SF1">
    <property type="entry name" value="SWR1-COMPLEX PROTEIN 3"/>
    <property type="match status" value="1"/>
</dbReference>
<comment type="caution">
    <text evidence="3">The sequence shown here is derived from an EMBL/GenBank/DDBJ whole genome shotgun (WGS) entry which is preliminary data.</text>
</comment>
<feature type="compositionally biased region" description="Polar residues" evidence="1">
    <location>
        <begin position="632"/>
        <end position="642"/>
    </location>
</feature>
<accession>A0ABR3YX13</accession>
<feature type="compositionally biased region" description="Low complexity" evidence="1">
    <location>
        <begin position="893"/>
        <end position="904"/>
    </location>
</feature>
<feature type="region of interest" description="Disordered" evidence="1">
    <location>
        <begin position="841"/>
        <end position="876"/>
    </location>
</feature>
<feature type="compositionally biased region" description="Pro residues" evidence="1">
    <location>
        <begin position="382"/>
        <end position="429"/>
    </location>
</feature>
<feature type="compositionally biased region" description="Low complexity" evidence="1">
    <location>
        <begin position="276"/>
        <end position="295"/>
    </location>
</feature>
<feature type="compositionally biased region" description="Pro residues" evidence="1">
    <location>
        <begin position="191"/>
        <end position="200"/>
    </location>
</feature>
<dbReference type="EMBL" id="JAWCUI010000042">
    <property type="protein sequence ID" value="KAL1892788.1"/>
    <property type="molecule type" value="Genomic_DNA"/>
</dbReference>
<evidence type="ECO:0000259" key="2">
    <source>
        <dbReference type="Pfam" id="PF24707"/>
    </source>
</evidence>
<dbReference type="InterPro" id="IPR037651">
    <property type="entry name" value="Swc3"/>
</dbReference>
<feature type="compositionally biased region" description="Pro residues" evidence="1">
    <location>
        <begin position="259"/>
        <end position="275"/>
    </location>
</feature>
<feature type="compositionally biased region" description="Low complexity" evidence="1">
    <location>
        <begin position="849"/>
        <end position="862"/>
    </location>
</feature>
<name>A0ABR3YX13_9PEZI</name>
<evidence type="ECO:0000256" key="1">
    <source>
        <dbReference type="SAM" id="MobiDB-lite"/>
    </source>
</evidence>
<feature type="compositionally biased region" description="Basic and acidic residues" evidence="1">
    <location>
        <begin position="934"/>
        <end position="948"/>
    </location>
</feature>
<dbReference type="InterPro" id="IPR057558">
    <property type="entry name" value="Swc3_dom"/>
</dbReference>
<reference evidence="3 4" key="1">
    <citation type="journal article" date="2024" name="IMA Fungus">
        <title>IMA Genome - F19 : A genome assembly and annotation guide to empower mycologists, including annotated draft genome sequences of Ceratocystis pirilliformis, Diaporthe australafricana, Fusarium ophioides, Paecilomyces lecythidis, and Sporothrix stenoceras.</title>
        <authorList>
            <person name="Aylward J."/>
            <person name="Wilson A.M."/>
            <person name="Visagie C.M."/>
            <person name="Spraker J."/>
            <person name="Barnes I."/>
            <person name="Buitendag C."/>
            <person name="Ceriani C."/>
            <person name="Del Mar Angel L."/>
            <person name="du Plessis D."/>
            <person name="Fuchs T."/>
            <person name="Gasser K."/>
            <person name="Kramer D."/>
            <person name="Li W."/>
            <person name="Munsamy K."/>
            <person name="Piso A."/>
            <person name="Price J.L."/>
            <person name="Sonnekus B."/>
            <person name="Thomas C."/>
            <person name="van der Nest A."/>
            <person name="van Dijk A."/>
            <person name="van Heerden A."/>
            <person name="van Vuuren N."/>
            <person name="Yilmaz N."/>
            <person name="Duong T.A."/>
            <person name="van der Merwe N.A."/>
            <person name="Wingfield M.J."/>
            <person name="Wingfield B.D."/>
        </authorList>
    </citation>
    <scope>NUCLEOTIDE SEQUENCE [LARGE SCALE GENOMIC DNA]</scope>
    <source>
        <strain evidence="3 4">CMW 5346</strain>
    </source>
</reference>
<dbReference type="Pfam" id="PF24707">
    <property type="entry name" value="Swc3"/>
    <property type="match status" value="1"/>
</dbReference>
<feature type="compositionally biased region" description="Low complexity" evidence="1">
    <location>
        <begin position="49"/>
        <end position="62"/>
    </location>
</feature>
<keyword evidence="4" id="KW-1185">Reference proteome</keyword>
<protein>
    <recommendedName>
        <fullName evidence="2">SWR1-complex protein 3 domain-containing protein</fullName>
    </recommendedName>
</protein>
<gene>
    <name evidence="3" type="ORF">Sste5346_006871</name>
</gene>
<organism evidence="3 4">
    <name type="scientific">Sporothrix stenoceras</name>
    <dbReference type="NCBI Taxonomy" id="5173"/>
    <lineage>
        <taxon>Eukaryota</taxon>
        <taxon>Fungi</taxon>
        <taxon>Dikarya</taxon>
        <taxon>Ascomycota</taxon>
        <taxon>Pezizomycotina</taxon>
        <taxon>Sordariomycetes</taxon>
        <taxon>Sordariomycetidae</taxon>
        <taxon>Ophiostomatales</taxon>
        <taxon>Ophiostomataceae</taxon>
        <taxon>Sporothrix</taxon>
    </lineage>
</organism>
<sequence length="1013" mass="108566">MERKRKIPPRAAARVEQAAKRRTSTPPVEGSTTRSASVSTHAAEEEAQQPEPEVAAAAPAPQRTRLPRSINPGKPLPTVEKAQPEDLPKTEYQSVQESGVLAESLARSRTKWINEGIFEKYWSKPSKRRGVAADDPKNPAKDSMVKLGQVLITVEPHTFEATMYGVRDPKPAAALPANRPVLMYGPSRGTMPPPSAPGTPQPKQRKPRKPKQSSQSPAPRTPMPVAASLPGTPDQKPVPAPTPQGVPVIPQQGHIILPPQSPALAPAPSPAPVPPSATAQAQAQAQAQVRAQTQPPAIPKTEPGSRTVSQSPLQAPSQPSTPSANSSVLRPPTVTQRPPPLTALAQMRAGQPSPVASSWAPPQPTPSPRSIEALPAQQQQPQPSPRLAPPSMSPAQGPPPSLPTGRPPSVPPPAPASTAPRPSPSPAPSTPRTGAAAPAPPAGTDSIIVTLAQRATQDPQLRDMMTRVANGQASKAELKHFQSIIDKITEENKRKGEADGPSADRLFVDGRTVRFFAEEVRIILDIVLRSNPKQKAHNLLPPEGSDQLVVLLVKKCLDDMRVRDMVRRIADNQAQFSDATDLKAEIDKLKVHLDQYLEQERKRQLDEAAARVTAAAVPDAAPDATKGGSAVASKTNGTTNGAAASREHTSTPPATANAGGATTKAAEKGQSQATQKETKETSSQALRSRGPPPAPKLLDVSAVVFEIAGGTGDRYSFPKFSIVEYIPMPQGPPEAVASFLIVRKGSTSEYGGDPDLDYYQPITVRLQVSPLSNSQKLLDYLAKVVAPVDEVTRYMDNIMHSMTRAEFVLLAMRLPRRGATITAAGEEVDEEADNSVLDVMDVDKKDKGSNSVDSDNADANGDGSSGGGDEHYVVGHPQPAQGVLWATKATATASTTANKSTRSSVSAIPQLRSSRRVMDEDEQYQSFISGLIPKESDPDRDRDPHLVPDPEPGSDLDWISKPELDDHKFRECYREYRDCLEYGRCLGSAGGTLRENEDMFDYDGTEYCSDYVW</sequence>
<feature type="region of interest" description="Disordered" evidence="1">
    <location>
        <begin position="1"/>
        <end position="100"/>
    </location>
</feature>
<feature type="compositionally biased region" description="Low complexity" evidence="1">
    <location>
        <begin position="650"/>
        <end position="664"/>
    </location>
</feature>
<feature type="compositionally biased region" description="Low complexity" evidence="1">
    <location>
        <begin position="615"/>
        <end position="625"/>
    </location>
</feature>
<proteinExistence type="predicted"/>
<feature type="region of interest" description="Disordered" evidence="1">
    <location>
        <begin position="163"/>
        <end position="443"/>
    </location>
</feature>
<evidence type="ECO:0000313" key="3">
    <source>
        <dbReference type="EMBL" id="KAL1892788.1"/>
    </source>
</evidence>
<feature type="region of interest" description="Disordered" evidence="1">
    <location>
        <begin position="615"/>
        <end position="694"/>
    </location>
</feature>
<dbReference type="Proteomes" id="UP001583186">
    <property type="component" value="Unassembled WGS sequence"/>
</dbReference>
<feature type="compositionally biased region" description="Polar residues" evidence="1">
    <location>
        <begin position="669"/>
        <end position="686"/>
    </location>
</feature>
<evidence type="ECO:0000313" key="4">
    <source>
        <dbReference type="Proteomes" id="UP001583186"/>
    </source>
</evidence>
<feature type="region of interest" description="Disordered" evidence="1">
    <location>
        <begin position="893"/>
        <end position="956"/>
    </location>
</feature>